<name>A0AAD6XPM0_9AGAR</name>
<keyword evidence="2" id="KW-1185">Reference proteome</keyword>
<gene>
    <name evidence="1" type="ORF">B0H15DRAFT_951064</name>
</gene>
<proteinExistence type="predicted"/>
<sequence length="232" mass="25349">MTRHSFASDDVELAASRLEPPSSPLLSLARQVLIRRLLRIDAQSLIPRRQRATCIRAAPRRSCNTPLAMSSSLTTLKSLLKSPRPSPASLALPRRPLRITLLRVRRLSSSLNDLLAAWDLAQIASGLTETLMAAPAARCHPHSLVTFLAIVDFSFGPVGYALNRCCPQAVCRVESPSPRDSSLLVWLLRGAHDVPRQPLHASPPARRALPADHGATASRLRCERVELAVFTA</sequence>
<organism evidence="1 2">
    <name type="scientific">Mycena belliarum</name>
    <dbReference type="NCBI Taxonomy" id="1033014"/>
    <lineage>
        <taxon>Eukaryota</taxon>
        <taxon>Fungi</taxon>
        <taxon>Dikarya</taxon>
        <taxon>Basidiomycota</taxon>
        <taxon>Agaricomycotina</taxon>
        <taxon>Agaricomycetes</taxon>
        <taxon>Agaricomycetidae</taxon>
        <taxon>Agaricales</taxon>
        <taxon>Marasmiineae</taxon>
        <taxon>Mycenaceae</taxon>
        <taxon>Mycena</taxon>
    </lineage>
</organism>
<evidence type="ECO:0000313" key="1">
    <source>
        <dbReference type="EMBL" id="KAJ7085461.1"/>
    </source>
</evidence>
<accession>A0AAD6XPM0</accession>
<dbReference type="EMBL" id="JARJCN010000034">
    <property type="protein sequence ID" value="KAJ7085461.1"/>
    <property type="molecule type" value="Genomic_DNA"/>
</dbReference>
<dbReference type="Proteomes" id="UP001222325">
    <property type="component" value="Unassembled WGS sequence"/>
</dbReference>
<comment type="caution">
    <text evidence="1">The sequence shown here is derived from an EMBL/GenBank/DDBJ whole genome shotgun (WGS) entry which is preliminary data.</text>
</comment>
<evidence type="ECO:0000313" key="2">
    <source>
        <dbReference type="Proteomes" id="UP001222325"/>
    </source>
</evidence>
<dbReference type="AlphaFoldDB" id="A0AAD6XPM0"/>
<protein>
    <submittedName>
        <fullName evidence="1">Uncharacterized protein</fullName>
    </submittedName>
</protein>
<reference evidence="1" key="1">
    <citation type="submission" date="2023-03" db="EMBL/GenBank/DDBJ databases">
        <title>Massive genome expansion in bonnet fungi (Mycena s.s.) driven by repeated elements and novel gene families across ecological guilds.</title>
        <authorList>
            <consortium name="Lawrence Berkeley National Laboratory"/>
            <person name="Harder C.B."/>
            <person name="Miyauchi S."/>
            <person name="Viragh M."/>
            <person name="Kuo A."/>
            <person name="Thoen E."/>
            <person name="Andreopoulos B."/>
            <person name="Lu D."/>
            <person name="Skrede I."/>
            <person name="Drula E."/>
            <person name="Henrissat B."/>
            <person name="Morin E."/>
            <person name="Kohler A."/>
            <person name="Barry K."/>
            <person name="LaButti K."/>
            <person name="Morin E."/>
            <person name="Salamov A."/>
            <person name="Lipzen A."/>
            <person name="Mereny Z."/>
            <person name="Hegedus B."/>
            <person name="Baldrian P."/>
            <person name="Stursova M."/>
            <person name="Weitz H."/>
            <person name="Taylor A."/>
            <person name="Grigoriev I.V."/>
            <person name="Nagy L.G."/>
            <person name="Martin F."/>
            <person name="Kauserud H."/>
        </authorList>
    </citation>
    <scope>NUCLEOTIDE SEQUENCE</scope>
    <source>
        <strain evidence="1">CBHHK173m</strain>
    </source>
</reference>